<dbReference type="InterPro" id="IPR050425">
    <property type="entry name" value="NAD(P)_dehydrat-like"/>
</dbReference>
<evidence type="ECO:0000259" key="3">
    <source>
        <dbReference type="Pfam" id="PF01370"/>
    </source>
</evidence>
<dbReference type="AlphaFoldDB" id="A0AAV5GR91"/>
<sequence>MAKTVLVTGASGFVASYVIDAFLNAGWRVRGTVRSRAKAQHLVDRYPDHADKFELVEVKDIVTGEGLKEAVQGVDAVAHTASPYALSYTDPIKDFIDPAVKGTLSVLQAAKDAGIKRIVITSSFAAVTDIAKGGPWRDYTYTEKDWNPATIEEVLQEGQTGPFVYSASKKLAEEAAHKYAAEHGLVLSAINPPMIYGPPLQKIASRSEVNTSSAAIYALINGPEGREVPWNRLPFFAHVEDVALAHVRALEVEDASKVAGRRFIIYGGAFTWEEATVFLAEQRPALKSRLPALPASPEQYKDHGKPLAVLDTSPAKEVLGFKEFKGWQETVLETVDALVEIEKSFA</sequence>
<evidence type="ECO:0000313" key="5">
    <source>
        <dbReference type="Proteomes" id="UP001342314"/>
    </source>
</evidence>
<feature type="domain" description="NAD-dependent epimerase/dehydratase" evidence="3">
    <location>
        <begin position="5"/>
        <end position="256"/>
    </location>
</feature>
<gene>
    <name evidence="4" type="ORF">Rhopal_004575-T1</name>
</gene>
<dbReference type="GO" id="GO:0016616">
    <property type="term" value="F:oxidoreductase activity, acting on the CH-OH group of donors, NAD or NADP as acceptor"/>
    <property type="evidence" value="ECO:0007669"/>
    <property type="project" value="TreeGrafter"/>
</dbReference>
<dbReference type="Proteomes" id="UP001342314">
    <property type="component" value="Unassembled WGS sequence"/>
</dbReference>
<keyword evidence="5" id="KW-1185">Reference proteome</keyword>
<dbReference type="SUPFAM" id="SSF51735">
    <property type="entry name" value="NAD(P)-binding Rossmann-fold domains"/>
    <property type="match status" value="1"/>
</dbReference>
<dbReference type="Pfam" id="PF01370">
    <property type="entry name" value="Epimerase"/>
    <property type="match status" value="1"/>
</dbReference>
<dbReference type="InterPro" id="IPR036291">
    <property type="entry name" value="NAD(P)-bd_dom_sf"/>
</dbReference>
<dbReference type="InterPro" id="IPR001509">
    <property type="entry name" value="Epimerase_deHydtase"/>
</dbReference>
<reference evidence="4 5" key="1">
    <citation type="submission" date="2021-12" db="EMBL/GenBank/DDBJ databases">
        <title>High titer production of polyol ester of fatty acids by Rhodotorula paludigena BS15 towards product separation-free biomass refinery.</title>
        <authorList>
            <person name="Mano J."/>
            <person name="Ono H."/>
            <person name="Tanaka T."/>
            <person name="Naito K."/>
            <person name="Sushida H."/>
            <person name="Ike M."/>
            <person name="Tokuyasu K."/>
            <person name="Kitaoka M."/>
        </authorList>
    </citation>
    <scope>NUCLEOTIDE SEQUENCE [LARGE SCALE GENOMIC DNA]</scope>
    <source>
        <strain evidence="4 5">BS15</strain>
    </source>
</reference>
<comment type="similarity">
    <text evidence="2">Belongs to the NAD(P)-dependent epimerase/dehydratase family. Dihydroflavonol-4-reductase subfamily.</text>
</comment>
<protein>
    <recommendedName>
        <fullName evidence="3">NAD-dependent epimerase/dehydratase domain-containing protein</fullName>
    </recommendedName>
</protein>
<evidence type="ECO:0000256" key="2">
    <source>
        <dbReference type="ARBA" id="ARBA00023445"/>
    </source>
</evidence>
<comment type="caution">
    <text evidence="4">The sequence shown here is derived from an EMBL/GenBank/DDBJ whole genome shotgun (WGS) entry which is preliminary data.</text>
</comment>
<dbReference type="Gene3D" id="3.40.50.720">
    <property type="entry name" value="NAD(P)-binding Rossmann-like Domain"/>
    <property type="match status" value="1"/>
</dbReference>
<dbReference type="EMBL" id="BQKY01000009">
    <property type="protein sequence ID" value="GJN91552.1"/>
    <property type="molecule type" value="Genomic_DNA"/>
</dbReference>
<dbReference type="PANTHER" id="PTHR10366">
    <property type="entry name" value="NAD DEPENDENT EPIMERASE/DEHYDRATASE"/>
    <property type="match status" value="1"/>
</dbReference>
<keyword evidence="1" id="KW-0560">Oxidoreductase</keyword>
<organism evidence="4 5">
    <name type="scientific">Rhodotorula paludigena</name>
    <dbReference type="NCBI Taxonomy" id="86838"/>
    <lineage>
        <taxon>Eukaryota</taxon>
        <taxon>Fungi</taxon>
        <taxon>Dikarya</taxon>
        <taxon>Basidiomycota</taxon>
        <taxon>Pucciniomycotina</taxon>
        <taxon>Microbotryomycetes</taxon>
        <taxon>Sporidiobolales</taxon>
        <taxon>Sporidiobolaceae</taxon>
        <taxon>Rhodotorula</taxon>
    </lineage>
</organism>
<accession>A0AAV5GR91</accession>
<evidence type="ECO:0000313" key="4">
    <source>
        <dbReference type="EMBL" id="GJN91552.1"/>
    </source>
</evidence>
<evidence type="ECO:0000256" key="1">
    <source>
        <dbReference type="ARBA" id="ARBA00023002"/>
    </source>
</evidence>
<proteinExistence type="inferred from homology"/>
<dbReference type="PANTHER" id="PTHR10366:SF564">
    <property type="entry name" value="STEROL-4-ALPHA-CARBOXYLATE 3-DEHYDROGENASE, DECARBOXYLATING"/>
    <property type="match status" value="1"/>
</dbReference>
<name>A0AAV5GR91_9BASI</name>